<protein>
    <submittedName>
        <fullName evidence="2">Hemerythrin HHE cation binding domain-containing protein</fullName>
    </submittedName>
</protein>
<dbReference type="AlphaFoldDB" id="A0A0H5RIG6"/>
<name>A0A0H5RIG6_9MYCO</name>
<dbReference type="InterPro" id="IPR012312">
    <property type="entry name" value="Hemerythrin-like"/>
</dbReference>
<accession>A0A0H5RIG6</accession>
<gene>
    <name evidence="2" type="ORF">BN2156_00819</name>
</gene>
<dbReference type="EMBL" id="CWKH01000001">
    <property type="protein sequence ID" value="CRZ13975.1"/>
    <property type="molecule type" value="Genomic_DNA"/>
</dbReference>
<dbReference type="Proteomes" id="UP000199147">
    <property type="component" value="Unassembled WGS sequence"/>
</dbReference>
<evidence type="ECO:0000313" key="3">
    <source>
        <dbReference type="Proteomes" id="UP000199147"/>
    </source>
</evidence>
<sequence length="158" mass="18109">MCQYCGCRDMPLIRDYIAEHERAVDHGREAVRALDRGELDVARQRLAAMFEELRSHWQGEENGLFAVMHREELYAEHIDPLVAEHRELAAFLEVVDLSDPEDQKRVRAEVEELYVHIAKEEDGLFPASLTALDGVDWDAAMAGWREAHPGREMIQGRG</sequence>
<keyword evidence="3" id="KW-1185">Reference proteome</keyword>
<reference evidence="3" key="1">
    <citation type="submission" date="2015-07" db="EMBL/GenBank/DDBJ databases">
        <authorList>
            <person name="Urmite Genomes"/>
        </authorList>
    </citation>
    <scope>NUCLEOTIDE SEQUENCE [LARGE SCALE GENOMIC DNA]</scope>
    <source>
        <strain evidence="3">type strain: ATCC 49404</strain>
    </source>
</reference>
<dbReference type="Pfam" id="PF01814">
    <property type="entry name" value="Hemerythrin"/>
    <property type="match status" value="1"/>
</dbReference>
<organism evidence="2 3">
    <name type="scientific">Mycolicibacterium neworleansense</name>
    <dbReference type="NCBI Taxonomy" id="146018"/>
    <lineage>
        <taxon>Bacteria</taxon>
        <taxon>Bacillati</taxon>
        <taxon>Actinomycetota</taxon>
        <taxon>Actinomycetes</taxon>
        <taxon>Mycobacteriales</taxon>
        <taxon>Mycobacteriaceae</taxon>
        <taxon>Mycolicibacterium</taxon>
    </lineage>
</organism>
<evidence type="ECO:0000259" key="1">
    <source>
        <dbReference type="Pfam" id="PF01814"/>
    </source>
</evidence>
<dbReference type="Gene3D" id="1.20.120.520">
    <property type="entry name" value="nmb1532 protein domain like"/>
    <property type="match status" value="1"/>
</dbReference>
<evidence type="ECO:0000313" key="2">
    <source>
        <dbReference type="EMBL" id="CRZ13975.1"/>
    </source>
</evidence>
<feature type="domain" description="Hemerythrin-like" evidence="1">
    <location>
        <begin position="16"/>
        <end position="127"/>
    </location>
</feature>
<proteinExistence type="predicted"/>
<dbReference type="STRING" id="146018.BN2156_00819"/>